<dbReference type="HAMAP" id="MF_04040">
    <property type="entry name" value="HSV_CEP3_alphahv"/>
    <property type="match status" value="1"/>
</dbReference>
<gene>
    <name evidence="13" type="primary">UL11</name>
</gene>
<keyword evidence="9 11" id="KW-0564">Palmitate</keyword>
<dbReference type="GO" id="GO:0020002">
    <property type="term" value="C:host cell plasma membrane"/>
    <property type="evidence" value="ECO:0007669"/>
    <property type="project" value="UniProtKB-SubCell"/>
</dbReference>
<feature type="modified residue" description="Phosphoserine" evidence="11">
    <location>
        <position position="42"/>
    </location>
</feature>
<dbReference type="GO" id="GO:0009653">
    <property type="term" value="P:anatomical structure morphogenesis"/>
    <property type="evidence" value="ECO:0007669"/>
    <property type="project" value="UniProtKB-UniRule"/>
</dbReference>
<comment type="subunit">
    <text evidence="11">Interacts with cytoplasmic envelopment protein 2; this interaction is essential for the proper localization of each protein to the assembly complex and thus for the production of infectious virus.</text>
</comment>
<evidence type="ECO:0000256" key="6">
    <source>
        <dbReference type="ARBA" id="ARBA00022844"/>
    </source>
</evidence>
<dbReference type="GO" id="GO:0046760">
    <property type="term" value="P:viral budding from Golgi membrane"/>
    <property type="evidence" value="ECO:0007669"/>
    <property type="project" value="UniProtKB-UniRule"/>
</dbReference>
<dbReference type="Proteomes" id="UP000280017">
    <property type="component" value="Segment"/>
</dbReference>
<dbReference type="InterPro" id="IPR024351">
    <property type="entry name" value="Tegument_UL11_Herpesvir"/>
</dbReference>
<keyword evidence="3 11" id="KW-0920">Virion tegument</keyword>
<name>A0A1R3T3M6_9ALPH</name>
<evidence type="ECO:0000256" key="1">
    <source>
        <dbReference type="ARBA" id="ARBA00022511"/>
    </source>
</evidence>
<accession>A0A1R3T3M6</accession>
<feature type="short sequence motif" description="Di-leucine-like internalization motif" evidence="11">
    <location>
        <begin position="20"/>
        <end position="21"/>
    </location>
</feature>
<feature type="compositionally biased region" description="Basic residues" evidence="12">
    <location>
        <begin position="54"/>
        <end position="70"/>
    </location>
</feature>
<keyword evidence="7 11" id="KW-1043">Host membrane</keyword>
<proteinExistence type="inferred from homology"/>
<feature type="initiator methionine" description="Removed; by host" evidence="11">
    <location>
        <position position="1"/>
    </location>
</feature>
<evidence type="ECO:0000256" key="5">
    <source>
        <dbReference type="ARBA" id="ARBA00022812"/>
    </source>
</evidence>
<keyword evidence="5 11" id="KW-1040">Host Golgi apparatus</keyword>
<reference evidence="13" key="1">
    <citation type="submission" date="2016-08" db="EMBL/GenBank/DDBJ databases">
        <authorList>
            <person name="Seilhamer J.J."/>
        </authorList>
    </citation>
    <scope>NUCLEOTIDE SEQUENCE</scope>
    <source>
        <strain evidence="13">Lib01003</strain>
    </source>
</reference>
<evidence type="ECO:0000256" key="4">
    <source>
        <dbReference type="ARBA" id="ARBA00022707"/>
    </source>
</evidence>
<keyword evidence="8 11" id="KW-0472">Membrane</keyword>
<evidence type="ECO:0000256" key="9">
    <source>
        <dbReference type="ARBA" id="ARBA00023139"/>
    </source>
</evidence>
<feature type="lipid moiety-binding region" description="N-myristoyl glycine; by host" evidence="11">
    <location>
        <position position="2"/>
    </location>
</feature>
<dbReference type="Pfam" id="PF11094">
    <property type="entry name" value="UL11"/>
    <property type="match status" value="1"/>
</dbReference>
<comment type="similarity">
    <text evidence="11">Belongs to the herpesviridae cytoplasmic envelopment protein 3 family.</text>
</comment>
<protein>
    <recommendedName>
        <fullName evidence="11">Cytoplasmic envelopment protein 3</fullName>
    </recommendedName>
</protein>
<dbReference type="EMBL" id="LT608136">
    <property type="protein sequence ID" value="SCL76962.1"/>
    <property type="molecule type" value="Genomic_DNA"/>
</dbReference>
<evidence type="ECO:0000256" key="3">
    <source>
        <dbReference type="ARBA" id="ARBA00022580"/>
    </source>
</evidence>
<evidence type="ECO:0000256" key="8">
    <source>
        <dbReference type="ARBA" id="ARBA00023136"/>
    </source>
</evidence>
<dbReference type="GO" id="GO:0055036">
    <property type="term" value="C:virion membrane"/>
    <property type="evidence" value="ECO:0007669"/>
    <property type="project" value="UniProtKB-SubCell"/>
</dbReference>
<sequence>MGQNQSSGVFSCGCCRRNKLVTENGETVALNADNFEDFELESVPTVQTQPRPIGKGKKQRNEKRRQTYHGRIKDPL</sequence>
<keyword evidence="4 11" id="KW-0519">Myristate</keyword>
<keyword evidence="2 11" id="KW-0597">Phosphoprotein</keyword>
<evidence type="ECO:0000256" key="2">
    <source>
        <dbReference type="ARBA" id="ARBA00022553"/>
    </source>
</evidence>
<dbReference type="GO" id="GO:0044178">
    <property type="term" value="C:host cell Golgi membrane"/>
    <property type="evidence" value="ECO:0007669"/>
    <property type="project" value="UniProtKB-SubCell"/>
</dbReference>
<comment type="function">
    <text evidence="11">Plays an important role in the cytoplasmic envelopment of tegument proteins and capsids during the assembly and egress processes. Participates also in viral entry at the fusion step probably by regulating the core fusion machinery.</text>
</comment>
<evidence type="ECO:0000256" key="11">
    <source>
        <dbReference type="HAMAP-Rule" id="MF_04040"/>
    </source>
</evidence>
<evidence type="ECO:0000313" key="13">
    <source>
        <dbReference type="EMBL" id="SCL76962.1"/>
    </source>
</evidence>
<keyword evidence="1 11" id="KW-1032">Host cell membrane</keyword>
<keyword evidence="6 11" id="KW-0946">Virion</keyword>
<organism evidence="13">
    <name type="scientific">Spheniscid alphaherpesvirus 1</name>
    <dbReference type="NCBI Taxonomy" id="2560777"/>
    <lineage>
        <taxon>Viruses</taxon>
        <taxon>Duplodnaviria</taxon>
        <taxon>Heunggongvirae</taxon>
        <taxon>Peploviricota</taxon>
        <taxon>Herviviricetes</taxon>
        <taxon>Herpesvirales</taxon>
        <taxon>Orthoherpesviridae</taxon>
        <taxon>Alphaherpesvirinae</taxon>
        <taxon>Mardivirus</taxon>
        <taxon>Mardivirus spheniscidalpha1</taxon>
    </lineage>
</organism>
<comment type="PTM">
    <text evidence="11">Myristoylation and palmitoylation (probably on one or more of the nearby cysteines at the N-terminus) enable membrane-binding and Golgi apparatus-specific targeting and are essential for efficient packaging.</text>
</comment>
<keyword evidence="10 11" id="KW-0449">Lipoprotein</keyword>
<feature type="region of interest" description="Asp/Glu-rich (acidic)" evidence="11">
    <location>
        <begin position="39"/>
        <end position="45"/>
    </location>
</feature>
<comment type="subcellular location">
    <subcellularLocation>
        <location evidence="11">Virion tegument</location>
    </subcellularLocation>
    <subcellularLocation>
        <location evidence="11">Virion membrane</location>
        <topology evidence="11">Lipid-anchor</topology>
    </subcellularLocation>
    <subcellularLocation>
        <location evidence="11">Host cell membrane</location>
        <topology evidence="11">Lipid-anchor</topology>
        <orientation evidence="11">Cytoplasmic side</orientation>
    </subcellularLocation>
    <subcellularLocation>
        <location evidence="11">Host Golgi apparatus membrane</location>
        <topology evidence="11">Lipid-anchor</topology>
        <orientation evidence="11">Cytoplasmic side</orientation>
    </subcellularLocation>
    <text evidence="11">Virion membrane-associated tegument protein. Associates with host membrane lipids rafts. During virion morphogenesis, this protein probably accumulates in the endosomes and trans-Golgi where secondary envelopment occurs. It is probably transported to the cell surface from where it is endocytosed and directed to the trans-Golgi network (TGN).</text>
</comment>
<dbReference type="GO" id="GO:0019033">
    <property type="term" value="C:viral tegument"/>
    <property type="evidence" value="ECO:0007669"/>
    <property type="project" value="UniProtKB-SubCell"/>
</dbReference>
<comment type="PTM">
    <text evidence="11">Phosphorylated. Phosphorylation does not seem to be required for recycling to the host Golgi apparatus. Packaging is selective for underphosphorylated forms.</text>
</comment>
<evidence type="ECO:0000256" key="12">
    <source>
        <dbReference type="SAM" id="MobiDB-lite"/>
    </source>
</evidence>
<feature type="region of interest" description="Disordered" evidence="12">
    <location>
        <begin position="42"/>
        <end position="76"/>
    </location>
</feature>
<evidence type="ECO:0000256" key="10">
    <source>
        <dbReference type="ARBA" id="ARBA00023288"/>
    </source>
</evidence>
<evidence type="ECO:0000256" key="7">
    <source>
        <dbReference type="ARBA" id="ARBA00022870"/>
    </source>
</evidence>